<evidence type="ECO:0000313" key="2">
    <source>
        <dbReference type="Proteomes" id="UP000016511"/>
    </source>
</evidence>
<reference evidence="1 2" key="1">
    <citation type="submission" date="2013-08" db="EMBL/GenBank/DDBJ databases">
        <authorList>
            <person name="Weinstock G."/>
            <person name="Sodergren E."/>
            <person name="Wylie T."/>
            <person name="Fulton L."/>
            <person name="Fulton R."/>
            <person name="Fronick C."/>
            <person name="O'Laughlin M."/>
            <person name="Godfrey J."/>
            <person name="Miner T."/>
            <person name="Herter B."/>
            <person name="Appelbaum E."/>
            <person name="Cordes M."/>
            <person name="Lek S."/>
            <person name="Wollam A."/>
            <person name="Pepin K.H."/>
            <person name="Palsikar V.B."/>
            <person name="Mitreva M."/>
            <person name="Wilson R.K."/>
        </authorList>
    </citation>
    <scope>NUCLEOTIDE SEQUENCE [LARGE SCALE GENOMIC DNA]</scope>
    <source>
        <strain evidence="1 2">ATCC 12856</strain>
    </source>
</reference>
<dbReference type="PATRIC" id="fig|649747.3.peg.1119"/>
<organism evidence="1 2">
    <name type="scientific">Aneurinibacillus aneurinilyticus ATCC 12856</name>
    <dbReference type="NCBI Taxonomy" id="649747"/>
    <lineage>
        <taxon>Bacteria</taxon>
        <taxon>Bacillati</taxon>
        <taxon>Bacillota</taxon>
        <taxon>Bacilli</taxon>
        <taxon>Bacillales</taxon>
        <taxon>Paenibacillaceae</taxon>
        <taxon>Aneurinibacillus group</taxon>
        <taxon>Aneurinibacillus</taxon>
    </lineage>
</organism>
<dbReference type="STRING" id="649747.HMPREF0083_01232"/>
<comment type="caution">
    <text evidence="1">The sequence shown here is derived from an EMBL/GenBank/DDBJ whole genome shotgun (WGS) entry which is preliminary data.</text>
</comment>
<evidence type="ECO:0000313" key="1">
    <source>
        <dbReference type="EMBL" id="ERI10662.1"/>
    </source>
</evidence>
<gene>
    <name evidence="1" type="ORF">HMPREF0083_01232</name>
</gene>
<keyword evidence="2" id="KW-1185">Reference proteome</keyword>
<dbReference type="HOGENOM" id="CLU_3246471_0_0_9"/>
<dbReference type="AlphaFoldDB" id="U1YEZ5"/>
<name>U1YEZ5_ANEAE</name>
<sequence>MNRENGVARFDVGEAVHDFGKFDFFEIGKKDFNAVEARGILQ</sequence>
<protein>
    <submittedName>
        <fullName evidence="1">Uncharacterized protein</fullName>
    </submittedName>
</protein>
<proteinExistence type="predicted"/>
<accession>U1YEZ5</accession>
<dbReference type="Proteomes" id="UP000016511">
    <property type="component" value="Unassembled WGS sequence"/>
</dbReference>
<dbReference type="EMBL" id="AWSJ01000081">
    <property type="protein sequence ID" value="ERI10662.1"/>
    <property type="molecule type" value="Genomic_DNA"/>
</dbReference>